<evidence type="ECO:0000256" key="4">
    <source>
        <dbReference type="ARBA" id="ARBA00023004"/>
    </source>
</evidence>
<comment type="caution">
    <text evidence="8">The sequence shown here is derived from an EMBL/GenBank/DDBJ whole genome shotgun (WGS) entry which is preliminary data.</text>
</comment>
<dbReference type="GO" id="GO:0046872">
    <property type="term" value="F:metal ion binding"/>
    <property type="evidence" value="ECO:0007669"/>
    <property type="project" value="UniProtKB-KW"/>
</dbReference>
<dbReference type="Gene3D" id="3.40.50.280">
    <property type="entry name" value="Cobalamin-binding domain"/>
    <property type="match status" value="1"/>
</dbReference>
<dbReference type="PROSITE" id="PS51918">
    <property type="entry name" value="RADICAL_SAM"/>
    <property type="match status" value="1"/>
</dbReference>
<dbReference type="PANTHER" id="PTHR43409:SF16">
    <property type="entry name" value="SLR0320 PROTEIN"/>
    <property type="match status" value="1"/>
</dbReference>
<dbReference type="CDD" id="cd02068">
    <property type="entry name" value="radical_SAM_B12_BD"/>
    <property type="match status" value="1"/>
</dbReference>
<dbReference type="InterPro" id="IPR007197">
    <property type="entry name" value="rSAM"/>
</dbReference>
<dbReference type="Pfam" id="PF04055">
    <property type="entry name" value="Radical_SAM"/>
    <property type="match status" value="1"/>
</dbReference>
<feature type="domain" description="Radical SAM core" evidence="7">
    <location>
        <begin position="174"/>
        <end position="404"/>
    </location>
</feature>
<keyword evidence="5" id="KW-0411">Iron-sulfur</keyword>
<evidence type="ECO:0000259" key="6">
    <source>
        <dbReference type="PROSITE" id="PS51332"/>
    </source>
</evidence>
<evidence type="ECO:0000259" key="7">
    <source>
        <dbReference type="PROSITE" id="PS51918"/>
    </source>
</evidence>
<dbReference type="SMART" id="SM00729">
    <property type="entry name" value="Elp3"/>
    <property type="match status" value="1"/>
</dbReference>
<keyword evidence="4" id="KW-0408">Iron</keyword>
<evidence type="ECO:0000313" key="9">
    <source>
        <dbReference type="Proteomes" id="UP000292927"/>
    </source>
</evidence>
<dbReference type="Proteomes" id="UP000292927">
    <property type="component" value="Unassembled WGS sequence"/>
</dbReference>
<dbReference type="InterPro" id="IPR023404">
    <property type="entry name" value="rSAM_horseshoe"/>
</dbReference>
<dbReference type="RefSeq" id="WP_130434036.1">
    <property type="nucleotide sequence ID" value="NZ_SGXF01000001.1"/>
</dbReference>
<dbReference type="PANTHER" id="PTHR43409">
    <property type="entry name" value="ANAEROBIC MAGNESIUM-PROTOPORPHYRIN IX MONOMETHYL ESTER CYCLASE-RELATED"/>
    <property type="match status" value="1"/>
</dbReference>
<proteinExistence type="predicted"/>
<keyword evidence="3" id="KW-0479">Metal-binding</keyword>
<accession>A0A4Q7PRZ4</accession>
<organism evidence="8 9">
    <name type="scientific">Cuneatibacter caecimuris</name>
    <dbReference type="NCBI Taxonomy" id="1796618"/>
    <lineage>
        <taxon>Bacteria</taxon>
        <taxon>Bacillati</taxon>
        <taxon>Bacillota</taxon>
        <taxon>Clostridia</taxon>
        <taxon>Lachnospirales</taxon>
        <taxon>Lachnospiraceae</taxon>
        <taxon>Cuneatibacter</taxon>
    </lineage>
</organism>
<dbReference type="GO" id="GO:0005829">
    <property type="term" value="C:cytosol"/>
    <property type="evidence" value="ECO:0007669"/>
    <property type="project" value="TreeGrafter"/>
</dbReference>
<dbReference type="SUPFAM" id="SSF102114">
    <property type="entry name" value="Radical SAM enzymes"/>
    <property type="match status" value="1"/>
</dbReference>
<dbReference type="InterPro" id="IPR006638">
    <property type="entry name" value="Elp3/MiaA/NifB-like_rSAM"/>
</dbReference>
<evidence type="ECO:0000256" key="5">
    <source>
        <dbReference type="ARBA" id="ARBA00023014"/>
    </source>
</evidence>
<dbReference type="InterPro" id="IPR051198">
    <property type="entry name" value="BchE-like"/>
</dbReference>
<dbReference type="SFLD" id="SFLDG01082">
    <property type="entry name" value="B12-binding_domain_containing"/>
    <property type="match status" value="1"/>
</dbReference>
<feature type="domain" description="B12-binding" evidence="6">
    <location>
        <begin position="3"/>
        <end position="136"/>
    </location>
</feature>
<dbReference type="OrthoDB" id="9801424at2"/>
<comment type="cofactor">
    <cofactor evidence="1">
        <name>[4Fe-4S] cluster</name>
        <dbReference type="ChEBI" id="CHEBI:49883"/>
    </cofactor>
</comment>
<keyword evidence="2" id="KW-0949">S-adenosyl-L-methionine</keyword>
<dbReference type="CDD" id="cd01335">
    <property type="entry name" value="Radical_SAM"/>
    <property type="match status" value="1"/>
</dbReference>
<dbReference type="InterPro" id="IPR034466">
    <property type="entry name" value="Methyltransferase_Class_B"/>
</dbReference>
<dbReference type="InterPro" id="IPR006158">
    <property type="entry name" value="Cobalamin-bd"/>
</dbReference>
<dbReference type="EMBL" id="SGXF01000001">
    <property type="protein sequence ID" value="RZT03116.1"/>
    <property type="molecule type" value="Genomic_DNA"/>
</dbReference>
<dbReference type="InterPro" id="IPR058240">
    <property type="entry name" value="rSAM_sf"/>
</dbReference>
<evidence type="ECO:0000256" key="1">
    <source>
        <dbReference type="ARBA" id="ARBA00001966"/>
    </source>
</evidence>
<gene>
    <name evidence="8" type="ORF">EV209_1251</name>
</gene>
<evidence type="ECO:0000256" key="2">
    <source>
        <dbReference type="ARBA" id="ARBA00022691"/>
    </source>
</evidence>
<evidence type="ECO:0000313" key="8">
    <source>
        <dbReference type="EMBL" id="RZT03116.1"/>
    </source>
</evidence>
<dbReference type="Gene3D" id="3.80.30.20">
    <property type="entry name" value="tm_1862 like domain"/>
    <property type="match status" value="1"/>
</dbReference>
<dbReference type="Pfam" id="PF02310">
    <property type="entry name" value="B12-binding"/>
    <property type="match status" value="1"/>
</dbReference>
<dbReference type="InterPro" id="IPR025288">
    <property type="entry name" value="DUF4080"/>
</dbReference>
<protein>
    <submittedName>
        <fullName evidence="8">Radical SAM superfamily enzyme YgiQ (UPF0313 family)</fullName>
    </submittedName>
</protein>
<dbReference type="PROSITE" id="PS51332">
    <property type="entry name" value="B12_BINDING"/>
    <property type="match status" value="1"/>
</dbReference>
<dbReference type="GO" id="GO:0003824">
    <property type="term" value="F:catalytic activity"/>
    <property type="evidence" value="ECO:0007669"/>
    <property type="project" value="InterPro"/>
</dbReference>
<dbReference type="SFLD" id="SFLDS00029">
    <property type="entry name" value="Radical_SAM"/>
    <property type="match status" value="1"/>
</dbReference>
<dbReference type="GO" id="GO:0031419">
    <property type="term" value="F:cobalamin binding"/>
    <property type="evidence" value="ECO:0007669"/>
    <property type="project" value="InterPro"/>
</dbReference>
<dbReference type="AlphaFoldDB" id="A0A4Q7PRZ4"/>
<reference evidence="8 9" key="1">
    <citation type="submission" date="2019-02" db="EMBL/GenBank/DDBJ databases">
        <title>Genomic Encyclopedia of Type Strains, Phase IV (KMG-IV): sequencing the most valuable type-strain genomes for metagenomic binning, comparative biology and taxonomic classification.</title>
        <authorList>
            <person name="Goeker M."/>
        </authorList>
    </citation>
    <scope>NUCLEOTIDE SEQUENCE [LARGE SCALE GENOMIC DNA]</scope>
    <source>
        <strain evidence="8 9">DSM 29486</strain>
    </source>
</reference>
<dbReference type="Pfam" id="PF13311">
    <property type="entry name" value="DUF4080"/>
    <property type="match status" value="1"/>
</dbReference>
<dbReference type="GO" id="GO:0051539">
    <property type="term" value="F:4 iron, 4 sulfur cluster binding"/>
    <property type="evidence" value="ECO:0007669"/>
    <property type="project" value="UniProtKB-KW"/>
</dbReference>
<name>A0A4Q7PRZ4_9FIRM</name>
<keyword evidence="9" id="KW-1185">Reference proteome</keyword>
<evidence type="ECO:0000256" key="3">
    <source>
        <dbReference type="ARBA" id="ARBA00022723"/>
    </source>
</evidence>
<dbReference type="SFLD" id="SFLDG01123">
    <property type="entry name" value="methyltransferase_(Class_B)"/>
    <property type="match status" value="1"/>
</dbReference>
<sequence>MNGKFLLVAVNAKYIHSNPGIYSLKACSGELSDEVELAEYTINLELDLALRDIYRRRPAVLGLSCYIWNIRYIKELTEVLGRVCPGLPVWLGGPEVSYCAAEILERMPEVTGVMRGEGEIVFKHVLSYYAAGAPALEDIPGITWREPGGRIVENLPERPARLDEVPFLYEGAEKFENKIIYYESSRGCPFSCSYCLSSVDRQVRFKSLPVVFRELQRLLDQKVKQVKFVDRTFNCRKSHGLEIWKYLKEHDNGVTNFHFEIAADLIGEEELDVISGMRPGLIQLETGVQSTNPRSLKEIRRNADFSRISQVTERIRKFGNTHQHLDLIAGLPYEDYESFGRSFNDVYRLRPDQLQLGFLKVLRGSHMYDMAESYGLVYRPEPPYEVLYTRWLSYEDVLKLKAVEEMVEVYYNSGQFSNTMEYLLRFFPSAFSMYEALARYYEDKGLLGMGHTRLKRYEILSDFAILLNLGKRVACSSVLMYDIYLRENAKSLPGFRMEQGQYWERVRAFFRQEEKERRYLKGREGLSAKQMMYDAHVEVFPVDMELLLKEGVCQEEECAVLFDYSIRDPLHRNAGARRIALPQ</sequence>